<organism evidence="2 3">
    <name type="scientific">Bacteroides cellulosilyticus</name>
    <dbReference type="NCBI Taxonomy" id="246787"/>
    <lineage>
        <taxon>Bacteria</taxon>
        <taxon>Pseudomonadati</taxon>
        <taxon>Bacteroidota</taxon>
        <taxon>Bacteroidia</taxon>
        <taxon>Bacteroidales</taxon>
        <taxon>Bacteroidaceae</taxon>
        <taxon>Bacteroides</taxon>
    </lineage>
</organism>
<evidence type="ECO:0000313" key="3">
    <source>
        <dbReference type="Proteomes" id="UP000061809"/>
    </source>
</evidence>
<dbReference type="PATRIC" id="fig|246787.4.peg.3927"/>
<dbReference type="KEGG" id="bcel:BcellWH2_03792"/>
<feature type="transmembrane region" description="Helical" evidence="1">
    <location>
        <begin position="38"/>
        <end position="61"/>
    </location>
</feature>
<protein>
    <recommendedName>
        <fullName evidence="4">WG repeat-containing protein</fullName>
    </recommendedName>
</protein>
<gene>
    <name evidence="2" type="ORF">BcellWH2_03792</name>
</gene>
<proteinExistence type="predicted"/>
<dbReference type="EMBL" id="CP012801">
    <property type="protein sequence ID" value="ALJ61014.1"/>
    <property type="molecule type" value="Genomic_DNA"/>
</dbReference>
<evidence type="ECO:0000313" key="2">
    <source>
        <dbReference type="EMBL" id="ALJ61014.1"/>
    </source>
</evidence>
<keyword evidence="1" id="KW-0812">Transmembrane</keyword>
<reference evidence="2 3" key="1">
    <citation type="journal article" date="2015" name="Science">
        <title>Genetic determinants of in vivo fitness and diet responsiveness in multiple human gut Bacteroides.</title>
        <authorList>
            <person name="Wu M."/>
            <person name="McNulty N.P."/>
            <person name="Rodionov D.A."/>
            <person name="Khoroshkin M.S."/>
            <person name="Griffin N.W."/>
            <person name="Cheng J."/>
            <person name="Latreille P."/>
            <person name="Kerstetter R.A."/>
            <person name="Terrapon N."/>
            <person name="Henrissat B."/>
            <person name="Osterman A.L."/>
            <person name="Gordon J.I."/>
        </authorList>
    </citation>
    <scope>NUCLEOTIDE SEQUENCE [LARGE SCALE GENOMIC DNA]</scope>
    <source>
        <strain evidence="2 3">WH2</strain>
    </source>
</reference>
<keyword evidence="1" id="KW-0472">Membrane</keyword>
<sequence>MKKASPHKRTSRPKLPGFFDHLFYWTWRSCRHGFPDRSFVVISVIQFACLLFPVAIALQFLDTPAVRFLYETDNRLTFFPLILPFPVLLWRNMRIYTEERYRMIHDYYGAFHVSVRQRYRLRFLVCMVLAVLAILLEIRLFTLYHDRCTAISSGNSHPASLYVPYRYDNGNDPVQEGVYRIVDEKGRIGYADEHGNTLIEPRFAFGFPFENGKAKVTDTGEQKEVPGSDGEYHYWESDDWYYINRKGQRIE</sequence>
<accession>A0A0P0GFL3</accession>
<dbReference type="Proteomes" id="UP000061809">
    <property type="component" value="Chromosome"/>
</dbReference>
<feature type="transmembrane region" description="Helical" evidence="1">
    <location>
        <begin position="76"/>
        <end position="93"/>
    </location>
</feature>
<evidence type="ECO:0000256" key="1">
    <source>
        <dbReference type="SAM" id="Phobius"/>
    </source>
</evidence>
<feature type="transmembrane region" description="Helical" evidence="1">
    <location>
        <begin position="123"/>
        <end position="144"/>
    </location>
</feature>
<evidence type="ECO:0008006" key="4">
    <source>
        <dbReference type="Google" id="ProtNLM"/>
    </source>
</evidence>
<name>A0A0P0GFL3_9BACE</name>
<dbReference type="AlphaFoldDB" id="A0A0P0GFL3"/>
<keyword evidence="1" id="KW-1133">Transmembrane helix</keyword>